<evidence type="ECO:0000256" key="3">
    <source>
        <dbReference type="SAM" id="Phobius"/>
    </source>
</evidence>
<keyword evidence="6" id="KW-1185">Reference proteome</keyword>
<keyword evidence="2" id="KW-0802">TPR repeat</keyword>
<dbReference type="InterPro" id="IPR011990">
    <property type="entry name" value="TPR-like_helical_dom_sf"/>
</dbReference>
<evidence type="ECO:0000259" key="4">
    <source>
        <dbReference type="Pfam" id="PF25575"/>
    </source>
</evidence>
<dbReference type="InterPro" id="IPR051616">
    <property type="entry name" value="Cul2-RING_E3_ligase_SR"/>
</dbReference>
<keyword evidence="3" id="KW-0812">Transmembrane</keyword>
<dbReference type="EMBL" id="CAXIPR030000808">
    <property type="protein sequence ID" value="CAM0147170.1"/>
    <property type="molecule type" value="Genomic_DNA"/>
</dbReference>
<dbReference type="SMART" id="SM00248">
    <property type="entry name" value="ANK"/>
    <property type="match status" value="5"/>
</dbReference>
<dbReference type="AlphaFoldDB" id="A0ABC9GXP7"/>
<keyword evidence="1" id="KW-0040">ANK repeat</keyword>
<evidence type="ECO:0000313" key="5">
    <source>
        <dbReference type="EMBL" id="CAM0147170.1"/>
    </source>
</evidence>
<comment type="caution">
    <text evidence="5">The sequence shown here is derived from an EMBL/GenBank/DDBJ whole genome shotgun (WGS) entry which is preliminary data.</text>
</comment>
<evidence type="ECO:0000256" key="2">
    <source>
        <dbReference type="PROSITE-ProRule" id="PRU00339"/>
    </source>
</evidence>
<proteinExistence type="predicted"/>
<keyword evidence="3" id="KW-0472">Membrane</keyword>
<dbReference type="PANTHER" id="PTHR46224">
    <property type="entry name" value="ANKYRIN REPEAT FAMILY PROTEIN"/>
    <property type="match status" value="1"/>
</dbReference>
<reference evidence="5" key="1">
    <citation type="submission" date="2024-10" db="EMBL/GenBank/DDBJ databases">
        <authorList>
            <person name="Ryan C."/>
        </authorList>
    </citation>
    <scope>NUCLEOTIDE SEQUENCE [LARGE SCALE GENOMIC DNA]</scope>
</reference>
<dbReference type="PROSITE" id="PS50297">
    <property type="entry name" value="ANK_REP_REGION"/>
    <property type="match status" value="3"/>
</dbReference>
<dbReference type="InterPro" id="IPR002110">
    <property type="entry name" value="Ankyrin_rpt"/>
</dbReference>
<dbReference type="SMART" id="SM00028">
    <property type="entry name" value="TPR"/>
    <property type="match status" value="3"/>
</dbReference>
<dbReference type="PANTHER" id="PTHR46224:SF25">
    <property type="entry name" value="OS12G0636100 PROTEIN"/>
    <property type="match status" value="1"/>
</dbReference>
<name>A0ABC9GXP7_9POAL</name>
<feature type="repeat" description="ANK" evidence="1">
    <location>
        <begin position="193"/>
        <end position="225"/>
    </location>
</feature>
<evidence type="ECO:0000256" key="1">
    <source>
        <dbReference type="PROSITE-ProRule" id="PRU00023"/>
    </source>
</evidence>
<dbReference type="InterPro" id="IPR036770">
    <property type="entry name" value="Ankyrin_rpt-contain_sf"/>
</dbReference>
<protein>
    <recommendedName>
        <fullName evidence="4">Serine/threonine-protein kinase BSK1-like TPR repeats domain-containing protein</fullName>
    </recommendedName>
</protein>
<feature type="transmembrane region" description="Helical" evidence="3">
    <location>
        <begin position="12"/>
        <end position="34"/>
    </location>
</feature>
<dbReference type="Pfam" id="PF25575">
    <property type="entry name" value="TPR_BSK1_C"/>
    <property type="match status" value="1"/>
</dbReference>
<feature type="repeat" description="TPR" evidence="2">
    <location>
        <begin position="417"/>
        <end position="450"/>
    </location>
</feature>
<accession>A0ABC9GXP7</accession>
<evidence type="ECO:0000313" key="6">
    <source>
        <dbReference type="Proteomes" id="UP001497457"/>
    </source>
</evidence>
<feature type="domain" description="Serine/threonine-protein kinase BSK1-like TPR repeats" evidence="4">
    <location>
        <begin position="348"/>
        <end position="421"/>
    </location>
</feature>
<gene>
    <name evidence="5" type="ORF">URODEC1_LOCUS120645</name>
</gene>
<dbReference type="Proteomes" id="UP001497457">
    <property type="component" value="Unassembled WGS sequence"/>
</dbReference>
<keyword evidence="3" id="KW-1133">Transmembrane helix</keyword>
<dbReference type="Pfam" id="PF12796">
    <property type="entry name" value="Ank_2"/>
    <property type="match status" value="2"/>
</dbReference>
<dbReference type="PROSITE" id="PS50005">
    <property type="entry name" value="TPR"/>
    <property type="match status" value="1"/>
</dbReference>
<dbReference type="Gene3D" id="1.25.40.20">
    <property type="entry name" value="Ankyrin repeat-containing domain"/>
    <property type="match status" value="2"/>
</dbReference>
<feature type="repeat" description="ANK" evidence="1">
    <location>
        <begin position="226"/>
        <end position="258"/>
    </location>
</feature>
<dbReference type="PROSITE" id="PS50088">
    <property type="entry name" value="ANK_REPEAT"/>
    <property type="match status" value="3"/>
</dbReference>
<dbReference type="Gene3D" id="1.25.40.10">
    <property type="entry name" value="Tetratricopeptide repeat domain"/>
    <property type="match status" value="1"/>
</dbReference>
<dbReference type="Pfam" id="PF00023">
    <property type="entry name" value="Ank"/>
    <property type="match status" value="1"/>
</dbReference>
<organism evidence="5 6">
    <name type="scientific">Urochloa decumbens</name>
    <dbReference type="NCBI Taxonomy" id="240449"/>
    <lineage>
        <taxon>Eukaryota</taxon>
        <taxon>Viridiplantae</taxon>
        <taxon>Streptophyta</taxon>
        <taxon>Embryophyta</taxon>
        <taxon>Tracheophyta</taxon>
        <taxon>Spermatophyta</taxon>
        <taxon>Magnoliopsida</taxon>
        <taxon>Liliopsida</taxon>
        <taxon>Poales</taxon>
        <taxon>Poaceae</taxon>
        <taxon>PACMAD clade</taxon>
        <taxon>Panicoideae</taxon>
        <taxon>Panicodae</taxon>
        <taxon>Paniceae</taxon>
        <taxon>Melinidinae</taxon>
        <taxon>Urochloa</taxon>
    </lineage>
</organism>
<dbReference type="SUPFAM" id="SSF48452">
    <property type="entry name" value="TPR-like"/>
    <property type="match status" value="1"/>
</dbReference>
<dbReference type="SUPFAM" id="SSF48403">
    <property type="entry name" value="Ankyrin repeat"/>
    <property type="match status" value="1"/>
</dbReference>
<dbReference type="InterPro" id="IPR058209">
    <property type="entry name" value="TPR_BSK1_C"/>
</dbReference>
<feature type="repeat" description="ANK" evidence="1">
    <location>
        <begin position="257"/>
        <end position="289"/>
    </location>
</feature>
<sequence>MPRREVSLPDAFNLLLGKGWLCFALFGYFPPIFLPDNPLNPSISLLLHFRFVLRADRDKWPPAANLIVAAYYGDIRRLNEIAKSMDVEGKGLEETVAHANFVGTYALHAACDSGNMYALQYLVEDLKMDVNKPDTLRKFTPAMHAVLYGNLPALRFLADHGANLHQQPKGITLLHAAAEGARADVESTSFSLASFTPLLLATFRGYASILEILLEQNADPNVRMGDQVTPLSCALKHSSVPCLKLLVQAGADVNGFGSYNPLARAAEKGLTEAIKCLLEAGADPNVPDMFGRLPIELAAEYGTWEDVELLFPVTSKIPTVADWSVNGIISHIYLEVMQHEDDDFVKKKKSELKRQGADAFRNEDYLKALEFYTQALKVDHFDATLFSNRSICWLRLGDGKKALYDAMECKNLRPKWGKAYYRKGAALMFLKDYGSAYDTLSRGLELDPESEEMETLLW</sequence>
<dbReference type="InterPro" id="IPR019734">
    <property type="entry name" value="TPR_rpt"/>
</dbReference>